<reference evidence="2 3" key="1">
    <citation type="submission" date="2018-03" db="EMBL/GenBank/DDBJ databases">
        <title>Genomic Encyclopedia of Archaeal and Bacterial Type Strains, Phase II (KMG-II): from individual species to whole genera.</title>
        <authorList>
            <person name="Goeker M."/>
        </authorList>
    </citation>
    <scope>NUCLEOTIDE SEQUENCE [LARGE SCALE GENOMIC DNA]</scope>
    <source>
        <strain evidence="2 3">DSM 19711</strain>
    </source>
</reference>
<accession>A0A2T0R4N4</accession>
<keyword evidence="1" id="KW-1133">Transmembrane helix</keyword>
<feature type="transmembrane region" description="Helical" evidence="1">
    <location>
        <begin position="76"/>
        <end position="92"/>
    </location>
</feature>
<evidence type="ECO:0000313" key="2">
    <source>
        <dbReference type="EMBL" id="PRY15321.1"/>
    </source>
</evidence>
<keyword evidence="1" id="KW-0472">Membrane</keyword>
<comment type="caution">
    <text evidence="2">The sequence shown here is derived from an EMBL/GenBank/DDBJ whole genome shotgun (WGS) entry which is preliminary data.</text>
</comment>
<gene>
    <name evidence="2" type="ORF">CLV37_105249</name>
</gene>
<evidence type="ECO:0000256" key="1">
    <source>
        <dbReference type="SAM" id="Phobius"/>
    </source>
</evidence>
<dbReference type="RefSeq" id="WP_106210617.1">
    <property type="nucleotide sequence ID" value="NZ_PVZF01000005.1"/>
</dbReference>
<sequence>MPRWFRVVCVVAALGNTVYALLALSRGDAVAFFGNGITAGFFWWPFVSWLRHRREPEDAGPVEGAPEDLRARGRRGWVLPIVLLVVVGVLGLSRAPSILPAYALVIAALMAWMLRTGGDEVDFTADALVVRHPRGGEQRYPWQDVLELSWAPLGWPRLGAGPVARVRGSVYATPGPASPAQLATVVLVGVPARRWGRLQVRRAAALHAIPFTDDLLQLIETGKRRPRLPGEMS</sequence>
<dbReference type="OrthoDB" id="3404280at2"/>
<name>A0A2T0R4N4_9ACTN</name>
<proteinExistence type="predicted"/>
<keyword evidence="1" id="KW-0812">Transmembrane</keyword>
<dbReference type="Proteomes" id="UP000238083">
    <property type="component" value="Unassembled WGS sequence"/>
</dbReference>
<feature type="transmembrane region" description="Helical" evidence="1">
    <location>
        <begin position="30"/>
        <end position="50"/>
    </location>
</feature>
<dbReference type="AlphaFoldDB" id="A0A2T0R4N4"/>
<keyword evidence="3" id="KW-1185">Reference proteome</keyword>
<protein>
    <submittedName>
        <fullName evidence="2">Uncharacterized protein</fullName>
    </submittedName>
</protein>
<evidence type="ECO:0000313" key="3">
    <source>
        <dbReference type="Proteomes" id="UP000238083"/>
    </source>
</evidence>
<organism evidence="2 3">
    <name type="scientific">Kineococcus rhizosphaerae</name>
    <dbReference type="NCBI Taxonomy" id="559628"/>
    <lineage>
        <taxon>Bacteria</taxon>
        <taxon>Bacillati</taxon>
        <taxon>Actinomycetota</taxon>
        <taxon>Actinomycetes</taxon>
        <taxon>Kineosporiales</taxon>
        <taxon>Kineosporiaceae</taxon>
        <taxon>Kineococcus</taxon>
    </lineage>
</organism>
<dbReference type="EMBL" id="PVZF01000005">
    <property type="protein sequence ID" value="PRY15321.1"/>
    <property type="molecule type" value="Genomic_DNA"/>
</dbReference>